<evidence type="ECO:0000259" key="2">
    <source>
        <dbReference type="Pfam" id="PF22215"/>
    </source>
</evidence>
<evidence type="ECO:0000313" key="4">
    <source>
        <dbReference type="Proteomes" id="UP000559256"/>
    </source>
</evidence>
<name>A0A8H5LNX8_9AGAR</name>
<dbReference type="InterPro" id="IPR059179">
    <property type="entry name" value="MLKL-like_MCAfunc"/>
</dbReference>
<organism evidence="3 4">
    <name type="scientific">Tetrapyrgos nigripes</name>
    <dbReference type="NCBI Taxonomy" id="182062"/>
    <lineage>
        <taxon>Eukaryota</taxon>
        <taxon>Fungi</taxon>
        <taxon>Dikarya</taxon>
        <taxon>Basidiomycota</taxon>
        <taxon>Agaricomycotina</taxon>
        <taxon>Agaricomycetes</taxon>
        <taxon>Agaricomycetidae</taxon>
        <taxon>Agaricales</taxon>
        <taxon>Marasmiineae</taxon>
        <taxon>Marasmiaceae</taxon>
        <taxon>Tetrapyrgos</taxon>
    </lineage>
</organism>
<gene>
    <name evidence="3" type="ORF">D9758_005586</name>
</gene>
<dbReference type="GO" id="GO:0007166">
    <property type="term" value="P:cell surface receptor signaling pathway"/>
    <property type="evidence" value="ECO:0007669"/>
    <property type="project" value="InterPro"/>
</dbReference>
<sequence>MMGDRPTLAPGCVAPNFEAQASSGPLRFHQWMGDSWTIVFSHPGKSLGAELSEIARRIPDIEKRRVKLVGISRNWSEDLQQWDACHHKYGRTPGSFDGSVQVISDEAAQLSTLYGMVTSGNRSPGSAKPYTVFLIDPNKVIRQIMTYPASISTRLYQILRAIDENPSTTNEQIYQNADIDGSGSASIFNGVAGASAAVHIPPTASPGPGDNSYIQSASQVLNHLSGVSHLLPFVIPAVIILKVIIGIEERARDVDVKCADLVQRISFMVSHLPMLQNVEITDATSQVLGHMNDVLKRCTALIEAYRKQSTVARRLNLKNKDRFAHCAKSLGDCTNDLMVSLQIHQTTKLDILSRSIPTDQEDKAAEAFVASHGGVQAVTSNEELVKQFASQAHLKLEEGFMEQLNENITEVMGKNQEELERKLNASVATSIVDGLKGLAAQMNEAEKEQTFKCVQCDKDYKESTNGEKSCSFHRADYDSWSRNHPCCDTKNPCQFGSHRAKHHCDYPYGPFFPYAWKIINYCDTVDTWAEVQDTNLETGEEPLACVGQLLRWQTRGGQPDEPTMLIRVGRIWYKGKYFFQTYTAKDLEILSKVVHITHQRVICRTSFSEEEYAMAEWVVSPRGTITGVKVTTKVATSSKPYVKECPLNISNCSQSGEVITLSEGGLRSYIPDSPYILPETQRVSPELCTEVLRPLRTDFKTRTAPNLPVIIKPVSEPPLAANPQFASTEKDYFTGSISVFNKHASGSNNPISIASVKAFYRLVGDETYRPVGSFEFVEAAPLPVTIEPRQTWTMKFGVYVPRSEEDVKLGIKWWDRGFIARNRPLRLKLVVTDIEDEEASLVLEYICNHFKPEKAGNDDLAFFYIDDPKAWQRNYVHVEKLDDGGVKIHDQFDVKGLQKIVYRALKSGESEVDLEVGQVKDAGEPSEWEWKAWALVDLSCQRVYAFKVLITRGIVGKKGFACLGYVACPEYGEVINEKRPTSYAEEKVSFPDLDPLVEESTSWDDTVDDKIEAPPSAAPTATLAPTAAGQLAIPEELTQRLVSIDTSLSRLATAIEQLVEIMKSK</sequence>
<dbReference type="InterPro" id="IPR036249">
    <property type="entry name" value="Thioredoxin-like_sf"/>
</dbReference>
<dbReference type="OrthoDB" id="61437at2759"/>
<proteinExistence type="predicted"/>
<dbReference type="InterPro" id="IPR036537">
    <property type="entry name" value="Adaptor_Cbl_N_dom_sf"/>
</dbReference>
<dbReference type="CDD" id="cd21037">
    <property type="entry name" value="MLKL_NTD"/>
    <property type="match status" value="1"/>
</dbReference>
<evidence type="ECO:0000313" key="3">
    <source>
        <dbReference type="EMBL" id="KAF5364595.1"/>
    </source>
</evidence>
<comment type="caution">
    <text evidence="3">The sequence shown here is derived from an EMBL/GenBank/DDBJ whole genome shotgun (WGS) entry which is preliminary data.</text>
</comment>
<evidence type="ECO:0000259" key="1">
    <source>
        <dbReference type="Pfam" id="PF00578"/>
    </source>
</evidence>
<dbReference type="EMBL" id="JAACJM010000032">
    <property type="protein sequence ID" value="KAF5364595.1"/>
    <property type="molecule type" value="Genomic_DNA"/>
</dbReference>
<accession>A0A8H5LNX8</accession>
<dbReference type="Proteomes" id="UP000559256">
    <property type="component" value="Unassembled WGS sequence"/>
</dbReference>
<keyword evidence="4" id="KW-1185">Reference proteome</keyword>
<dbReference type="Gene3D" id="3.40.30.10">
    <property type="entry name" value="Glutaredoxin"/>
    <property type="match status" value="1"/>
</dbReference>
<protein>
    <submittedName>
        <fullName evidence="3">Uncharacterized protein</fullName>
    </submittedName>
</protein>
<feature type="domain" description="Mixed lineage kinase" evidence="2">
    <location>
        <begin position="256"/>
        <end position="364"/>
    </location>
</feature>
<dbReference type="InterPro" id="IPR054000">
    <property type="entry name" value="MLKL_N"/>
</dbReference>
<dbReference type="AlphaFoldDB" id="A0A8H5LNX8"/>
<dbReference type="GO" id="GO:0016491">
    <property type="term" value="F:oxidoreductase activity"/>
    <property type="evidence" value="ECO:0007669"/>
    <property type="project" value="InterPro"/>
</dbReference>
<dbReference type="InterPro" id="IPR000866">
    <property type="entry name" value="AhpC/TSA"/>
</dbReference>
<dbReference type="Pfam" id="PF22215">
    <property type="entry name" value="MLKL_N"/>
    <property type="match status" value="1"/>
</dbReference>
<feature type="domain" description="Alkyl hydroperoxide reductase subunit C/ Thiol specific antioxidant" evidence="1">
    <location>
        <begin position="11"/>
        <end position="143"/>
    </location>
</feature>
<dbReference type="Pfam" id="PF00578">
    <property type="entry name" value="AhpC-TSA"/>
    <property type="match status" value="1"/>
</dbReference>
<dbReference type="SUPFAM" id="SSF52833">
    <property type="entry name" value="Thioredoxin-like"/>
    <property type="match status" value="1"/>
</dbReference>
<dbReference type="Gene3D" id="1.20.930.20">
    <property type="entry name" value="Adaptor protein Cbl, N-terminal domain"/>
    <property type="match status" value="1"/>
</dbReference>
<reference evidence="3 4" key="1">
    <citation type="journal article" date="2020" name="ISME J.">
        <title>Uncovering the hidden diversity of litter-decomposition mechanisms in mushroom-forming fungi.</title>
        <authorList>
            <person name="Floudas D."/>
            <person name="Bentzer J."/>
            <person name="Ahren D."/>
            <person name="Johansson T."/>
            <person name="Persson P."/>
            <person name="Tunlid A."/>
        </authorList>
    </citation>
    <scope>NUCLEOTIDE SEQUENCE [LARGE SCALE GENOMIC DNA]</scope>
    <source>
        <strain evidence="3 4">CBS 291.85</strain>
    </source>
</reference>
<dbReference type="GO" id="GO:0016209">
    <property type="term" value="F:antioxidant activity"/>
    <property type="evidence" value="ECO:0007669"/>
    <property type="project" value="InterPro"/>
</dbReference>